<dbReference type="SMART" id="SM00275">
    <property type="entry name" value="G_alpha"/>
    <property type="match status" value="1"/>
</dbReference>
<dbReference type="KEGG" id="lbc:LACBIDRAFT_254518"/>
<comment type="subunit">
    <text evidence="1">G proteins are composed of 3 units; alpha, beta and gamma. The alpha chain contains the guanine nucleotide binding site.</text>
</comment>
<dbReference type="Gene3D" id="1.10.400.10">
    <property type="entry name" value="GI Alpha 1, domain 2-like"/>
    <property type="match status" value="1"/>
</dbReference>
<feature type="binding site" evidence="11">
    <location>
        <position position="174"/>
    </location>
    <ligand>
        <name>Mg(2+)</name>
        <dbReference type="ChEBI" id="CHEBI:18420"/>
    </ligand>
</feature>
<evidence type="ECO:0000256" key="6">
    <source>
        <dbReference type="ARBA" id="ARBA00023134"/>
    </source>
</evidence>
<dbReference type="GO" id="GO:0001664">
    <property type="term" value="F:G protein-coupled receptor binding"/>
    <property type="evidence" value="ECO:0007669"/>
    <property type="project" value="InterPro"/>
</dbReference>
<evidence type="ECO:0000256" key="4">
    <source>
        <dbReference type="ARBA" id="ARBA00022741"/>
    </source>
</evidence>
<dbReference type="InParanoid" id="B0DUW4"/>
<evidence type="ECO:0000256" key="3">
    <source>
        <dbReference type="ARBA" id="ARBA00022723"/>
    </source>
</evidence>
<dbReference type="GO" id="GO:0003924">
    <property type="term" value="F:GTPase activity"/>
    <property type="evidence" value="ECO:0007669"/>
    <property type="project" value="InterPro"/>
</dbReference>
<evidence type="ECO:0000256" key="7">
    <source>
        <dbReference type="ARBA" id="ARBA00023139"/>
    </source>
</evidence>
<evidence type="ECO:0000256" key="1">
    <source>
        <dbReference type="ARBA" id="ARBA00011356"/>
    </source>
</evidence>
<accession>B0DUW4</accession>
<keyword evidence="3 11" id="KW-0479">Metal-binding</keyword>
<dbReference type="AlphaFoldDB" id="B0DUW4"/>
<dbReference type="GO" id="GO:0005737">
    <property type="term" value="C:cytoplasm"/>
    <property type="evidence" value="ECO:0007669"/>
    <property type="project" value="TreeGrafter"/>
</dbReference>
<dbReference type="InterPro" id="IPR001019">
    <property type="entry name" value="Gprotein_alpha_su"/>
</dbReference>
<feature type="binding site" evidence="10">
    <location>
        <begin position="193"/>
        <end position="197"/>
    </location>
    <ligand>
        <name>GTP</name>
        <dbReference type="ChEBI" id="CHEBI:37565"/>
    </ligand>
</feature>
<dbReference type="InterPro" id="IPR011025">
    <property type="entry name" value="GproteinA_insert"/>
</dbReference>
<dbReference type="GO" id="GO:0031683">
    <property type="term" value="F:G-protein beta/gamma-subunit complex binding"/>
    <property type="evidence" value="ECO:0007669"/>
    <property type="project" value="InterPro"/>
</dbReference>
<name>B0DUW4_LACBS</name>
<keyword evidence="2" id="KW-0519">Myristate</keyword>
<keyword evidence="6 10" id="KW-0342">GTP-binding</keyword>
<feature type="binding site" evidence="10">
    <location>
        <begin position="143"/>
        <end position="144"/>
    </location>
    <ligand>
        <name>GTP</name>
        <dbReference type="ChEBI" id="CHEBI:37565"/>
    </ligand>
</feature>
<dbReference type="PANTHER" id="PTHR10218:SF369">
    <property type="entry name" value="GUANINE NUCLEOTIDE-BINDING PROTEIN ALPHA-2 SUBUNIT"/>
    <property type="match status" value="1"/>
</dbReference>
<dbReference type="RefSeq" id="XP_001887691.1">
    <property type="nucleotide sequence ID" value="XM_001887656.1"/>
</dbReference>
<dbReference type="GO" id="GO:0046872">
    <property type="term" value="F:metal ion binding"/>
    <property type="evidence" value="ECO:0007669"/>
    <property type="project" value="UniProtKB-KW"/>
</dbReference>
<feature type="binding site" evidence="11">
    <location>
        <position position="45"/>
    </location>
    <ligand>
        <name>Mg(2+)</name>
        <dbReference type="ChEBI" id="CHEBI:18420"/>
    </ligand>
</feature>
<dbReference type="Proteomes" id="UP000001194">
    <property type="component" value="Unassembled WGS sequence"/>
</dbReference>
<feature type="binding site" evidence="10">
    <location>
        <begin position="262"/>
        <end position="265"/>
    </location>
    <ligand>
        <name>GTP</name>
        <dbReference type="ChEBI" id="CHEBI:37565"/>
    </ligand>
</feature>
<proteinExistence type="predicted"/>
<dbReference type="HOGENOM" id="CLU_014184_6_0_1"/>
<feature type="binding site" evidence="10">
    <location>
        <position position="317"/>
    </location>
    <ligand>
        <name>GTP</name>
        <dbReference type="ChEBI" id="CHEBI:37565"/>
    </ligand>
</feature>
<dbReference type="PANTHER" id="PTHR10218">
    <property type="entry name" value="GTP-BINDING PROTEIN ALPHA SUBUNIT"/>
    <property type="match status" value="1"/>
</dbReference>
<dbReference type="GO" id="GO:0005834">
    <property type="term" value="C:heterotrimeric G-protein complex"/>
    <property type="evidence" value="ECO:0007669"/>
    <property type="project" value="InterPro"/>
</dbReference>
<evidence type="ECO:0000313" key="12">
    <source>
        <dbReference type="EMBL" id="EDR01615.1"/>
    </source>
</evidence>
<protein>
    <submittedName>
        <fullName evidence="12">Heterotrimeric G-protein alpha subunit, GPA3-like protein</fullName>
    </submittedName>
</protein>
<keyword evidence="4 10" id="KW-0547">Nucleotide-binding</keyword>
<dbReference type="GO" id="GO:0005525">
    <property type="term" value="F:GTP binding"/>
    <property type="evidence" value="ECO:0007669"/>
    <property type="project" value="UniProtKB-KW"/>
</dbReference>
<keyword evidence="5 11" id="KW-0460">Magnesium</keyword>
<sequence length="345" mass="39349">MGGCVSTMDRLPGDPLGKEHLGPEGRWFKRECKMLLLGSCDSGKSTIVKQMKIIHQGGFSDAELAEFRPVVYETVLQSTQHVIRHMQKIGIKSQHLMMDYKIEKYNFEASFVPEIAEAIHQLVKDPKLHQLINEQSSEFYLMDSAQYFLGEVLRIGTPGYLPNISDILRARQRSVGITGTRFNMGQLLIHMFDVGGQRSERKNWISCFESVTSIIFCTALSEYDQVLLEDKSQNRMAESLVLFESVVNSRWFLHTSIILIFNKIDVFKHKLAKVPLEWYFPEYTGGSDVNKAAKYILARFMQANRAQLRVHPHITQATDTTNIRLVFATVQKTILQNALKDSGIV</sequence>
<dbReference type="GO" id="GO:0007189">
    <property type="term" value="P:adenylate cyclase-activating G protein-coupled receptor signaling pathway"/>
    <property type="evidence" value="ECO:0007669"/>
    <property type="project" value="TreeGrafter"/>
</dbReference>
<dbReference type="InterPro" id="IPR027417">
    <property type="entry name" value="P-loop_NTPase"/>
</dbReference>
<dbReference type="GO" id="GO:0010255">
    <property type="term" value="P:glucose mediated signaling pathway"/>
    <property type="evidence" value="ECO:0007669"/>
    <property type="project" value="UniProtKB-ARBA"/>
</dbReference>
<evidence type="ECO:0000256" key="8">
    <source>
        <dbReference type="ARBA" id="ARBA00023224"/>
    </source>
</evidence>
<dbReference type="SUPFAM" id="SSF47895">
    <property type="entry name" value="Transducin (alpha subunit), insertion domain"/>
    <property type="match status" value="1"/>
</dbReference>
<organism evidence="13">
    <name type="scientific">Laccaria bicolor (strain S238N-H82 / ATCC MYA-4686)</name>
    <name type="common">Bicoloured deceiver</name>
    <name type="synonym">Laccaria laccata var. bicolor</name>
    <dbReference type="NCBI Taxonomy" id="486041"/>
    <lineage>
        <taxon>Eukaryota</taxon>
        <taxon>Fungi</taxon>
        <taxon>Dikarya</taxon>
        <taxon>Basidiomycota</taxon>
        <taxon>Agaricomycotina</taxon>
        <taxon>Agaricomycetes</taxon>
        <taxon>Agaricomycetidae</taxon>
        <taxon>Agaricales</taxon>
        <taxon>Agaricineae</taxon>
        <taxon>Hydnangiaceae</taxon>
        <taxon>Laccaria</taxon>
    </lineage>
</organism>
<evidence type="ECO:0000256" key="5">
    <source>
        <dbReference type="ARBA" id="ARBA00022842"/>
    </source>
</evidence>
<dbReference type="FunCoup" id="B0DUW4">
    <property type="interactions" value="122"/>
</dbReference>
<dbReference type="EMBL" id="DS547137">
    <property type="protein sequence ID" value="EDR01615.1"/>
    <property type="molecule type" value="Genomic_DNA"/>
</dbReference>
<dbReference type="STRING" id="486041.B0DUW4"/>
<evidence type="ECO:0000256" key="11">
    <source>
        <dbReference type="PIRSR" id="PIRSR601019-2"/>
    </source>
</evidence>
<keyword evidence="8" id="KW-0807">Transducer</keyword>
<gene>
    <name evidence="12" type="ORF">LACBIDRAFT_254518</name>
</gene>
<dbReference type="PROSITE" id="PS51882">
    <property type="entry name" value="G_ALPHA"/>
    <property type="match status" value="1"/>
</dbReference>
<keyword evidence="9" id="KW-0449">Lipoprotein</keyword>
<dbReference type="GeneID" id="6083326"/>
<dbReference type="FunFam" id="3.40.50.300:FF:000181">
    <property type="entry name" value="Guanine nucleotide-binding protein subunit alpha"/>
    <property type="match status" value="1"/>
</dbReference>
<dbReference type="InterPro" id="IPR002975">
    <property type="entry name" value="Fungi_Gprotein_alpha"/>
</dbReference>
<evidence type="ECO:0000313" key="13">
    <source>
        <dbReference type="Proteomes" id="UP000001194"/>
    </source>
</evidence>
<dbReference type="PRINTS" id="PR00318">
    <property type="entry name" value="GPROTEINA"/>
</dbReference>
<dbReference type="SUPFAM" id="SSF52540">
    <property type="entry name" value="P-loop containing nucleoside triphosphate hydrolases"/>
    <property type="match status" value="1"/>
</dbReference>
<reference evidence="12 13" key="1">
    <citation type="journal article" date="2008" name="Nature">
        <title>The genome of Laccaria bicolor provides insights into mycorrhizal symbiosis.</title>
        <authorList>
            <person name="Martin F."/>
            <person name="Aerts A."/>
            <person name="Ahren D."/>
            <person name="Brun A."/>
            <person name="Danchin E.G.J."/>
            <person name="Duchaussoy F."/>
            <person name="Gibon J."/>
            <person name="Kohler A."/>
            <person name="Lindquist E."/>
            <person name="Pereda V."/>
            <person name="Salamov A."/>
            <person name="Shapiro H.J."/>
            <person name="Wuyts J."/>
            <person name="Blaudez D."/>
            <person name="Buee M."/>
            <person name="Brokstein P."/>
            <person name="Canbaeck B."/>
            <person name="Cohen D."/>
            <person name="Courty P.E."/>
            <person name="Coutinho P.M."/>
            <person name="Delaruelle C."/>
            <person name="Detter J.C."/>
            <person name="Deveau A."/>
            <person name="DiFazio S."/>
            <person name="Duplessis S."/>
            <person name="Fraissinet-Tachet L."/>
            <person name="Lucic E."/>
            <person name="Frey-Klett P."/>
            <person name="Fourrey C."/>
            <person name="Feussner I."/>
            <person name="Gay G."/>
            <person name="Grimwood J."/>
            <person name="Hoegger P.J."/>
            <person name="Jain P."/>
            <person name="Kilaru S."/>
            <person name="Labbe J."/>
            <person name="Lin Y.C."/>
            <person name="Legue V."/>
            <person name="Le Tacon F."/>
            <person name="Marmeisse R."/>
            <person name="Melayah D."/>
            <person name="Montanini B."/>
            <person name="Muratet M."/>
            <person name="Nehls U."/>
            <person name="Niculita-Hirzel H."/>
            <person name="Oudot-Le Secq M.P."/>
            <person name="Peter M."/>
            <person name="Quesneville H."/>
            <person name="Rajashekar B."/>
            <person name="Reich M."/>
            <person name="Rouhier N."/>
            <person name="Schmutz J."/>
            <person name="Yin T."/>
            <person name="Chalot M."/>
            <person name="Henrissat B."/>
            <person name="Kuees U."/>
            <person name="Lucas S."/>
            <person name="Van de Peer Y."/>
            <person name="Podila G.K."/>
            <person name="Polle A."/>
            <person name="Pukkila P.J."/>
            <person name="Richardson P.M."/>
            <person name="Rouze P."/>
            <person name="Sanders I.R."/>
            <person name="Stajich J.E."/>
            <person name="Tunlid A."/>
            <person name="Tuskan G."/>
            <person name="Grigoriev I.V."/>
        </authorList>
    </citation>
    <scope>NUCLEOTIDE SEQUENCE [LARGE SCALE GENOMIC DNA]</scope>
    <source>
        <strain evidence="13">S238N-H82 / ATCC MYA-4686</strain>
    </source>
</reference>
<dbReference type="Pfam" id="PF00503">
    <property type="entry name" value="G-alpha"/>
    <property type="match status" value="1"/>
</dbReference>
<keyword evidence="7" id="KW-0564">Palmitate</keyword>
<keyword evidence="13" id="KW-1185">Reference proteome</keyword>
<dbReference type="PRINTS" id="PR01241">
    <property type="entry name" value="GPROTEINAFNG"/>
</dbReference>
<evidence type="ECO:0000256" key="9">
    <source>
        <dbReference type="ARBA" id="ARBA00023288"/>
    </source>
</evidence>
<evidence type="ECO:0000256" key="10">
    <source>
        <dbReference type="PIRSR" id="PIRSR601019-1"/>
    </source>
</evidence>
<dbReference type="Gene3D" id="3.40.50.300">
    <property type="entry name" value="P-loop containing nucleotide triphosphate hydrolases"/>
    <property type="match status" value="1"/>
</dbReference>
<dbReference type="CDD" id="cd00066">
    <property type="entry name" value="G-alpha"/>
    <property type="match status" value="1"/>
</dbReference>
<dbReference type="OrthoDB" id="5817230at2759"/>
<evidence type="ECO:0000256" key="2">
    <source>
        <dbReference type="ARBA" id="ARBA00022707"/>
    </source>
</evidence>